<keyword evidence="2" id="KW-1185">Reference proteome</keyword>
<dbReference type="Proteomes" id="UP000398217">
    <property type="component" value="Unassembled WGS sequence"/>
</dbReference>
<dbReference type="OrthoDB" id="1449602at2"/>
<organism evidence="1 2">
    <name type="scientific">Capnocytophaga felis</name>
    <dbReference type="NCBI Taxonomy" id="2267611"/>
    <lineage>
        <taxon>Bacteria</taxon>
        <taxon>Pseudomonadati</taxon>
        <taxon>Bacteroidota</taxon>
        <taxon>Flavobacteriia</taxon>
        <taxon>Flavobacteriales</taxon>
        <taxon>Flavobacteriaceae</taxon>
        <taxon>Capnocytophaga</taxon>
    </lineage>
</organism>
<accession>A0A5M4BAZ3</accession>
<evidence type="ECO:0000313" key="2">
    <source>
        <dbReference type="Proteomes" id="UP000398217"/>
    </source>
</evidence>
<comment type="caution">
    <text evidence="1">The sequence shown here is derived from an EMBL/GenBank/DDBJ whole genome shotgun (WGS) entry which is preliminary data.</text>
</comment>
<dbReference type="EMBL" id="BLBC01000014">
    <property type="protein sequence ID" value="GET46753.1"/>
    <property type="molecule type" value="Genomic_DNA"/>
</dbReference>
<protein>
    <submittedName>
        <fullName evidence="1">Uncharacterized protein</fullName>
    </submittedName>
</protein>
<sequence length="134" mass="15757">MSKSELKRVIADFENGKFPVEEALNKIQKITEKRIDSYTLENYWRLASLDDFCDELLSQPIENWQEITDGQALELIQEIIENIENDAVLRRNSEVLEKRYGKEEGFVEDLIFNLDINISEEILSKLKENTILYL</sequence>
<dbReference type="AlphaFoldDB" id="A0A5M4BAZ3"/>
<name>A0A5M4BAZ3_9FLAO</name>
<reference evidence="2" key="1">
    <citation type="journal article" date="2020" name="Int. J. Syst. Evol. Microbiol.">
        <title>Capnocytophaga felis sp. nov. isolated from the feline oral cavity.</title>
        <authorList>
            <person name="Suzuki M."/>
            <person name="Umeda K."/>
            <person name="Kimura M."/>
            <person name="Imaoka K."/>
            <person name="Morikawa S."/>
            <person name="Maeda K."/>
        </authorList>
    </citation>
    <scope>NUCLEOTIDE SEQUENCE [LARGE SCALE GENOMIC DNA]</scope>
    <source>
        <strain evidence="2">KC07070</strain>
    </source>
</reference>
<gene>
    <name evidence="1" type="ORF">RCZ01_20550</name>
</gene>
<evidence type="ECO:0000313" key="1">
    <source>
        <dbReference type="EMBL" id="GET46753.1"/>
    </source>
</evidence>
<dbReference type="RefSeq" id="WP_155285379.1">
    <property type="nucleotide sequence ID" value="NZ_BLBC01000014.1"/>
</dbReference>
<proteinExistence type="predicted"/>